<reference evidence="1 2" key="1">
    <citation type="submission" date="2011-02" db="EMBL/GenBank/DDBJ databases">
        <authorList>
            <person name="Weinstock G."/>
            <person name="Sodergren E."/>
            <person name="Clifton S."/>
            <person name="Fulton L."/>
            <person name="Fulton B."/>
            <person name="Courtney L."/>
            <person name="Fronick C."/>
            <person name="Harrison M."/>
            <person name="Strong C."/>
            <person name="Farmer C."/>
            <person name="Delahaunty K."/>
            <person name="Markovic C."/>
            <person name="Hall O."/>
            <person name="Minx P."/>
            <person name="Tomlinson C."/>
            <person name="Mitreva M."/>
            <person name="Hou S."/>
            <person name="Chen J."/>
            <person name="Wollam A."/>
            <person name="Pepin K.H."/>
            <person name="Johnson M."/>
            <person name="Bhonagiri V."/>
            <person name="Zhang X."/>
            <person name="Suruliraj S."/>
            <person name="Warren W."/>
            <person name="Chinwalla A."/>
            <person name="Mardis E.R."/>
            <person name="Wilson R.K."/>
        </authorList>
    </citation>
    <scope>NUCLEOTIDE SEQUENCE [LARGE SCALE GENOMIC DNA]</scope>
    <source>
        <strain evidence="1 2">YIT 12057</strain>
    </source>
</reference>
<dbReference type="Proteomes" id="UP000003416">
    <property type="component" value="Unassembled WGS sequence"/>
</dbReference>
<dbReference type="STRING" id="763034.HMPREF9446_03982"/>
<keyword evidence="2" id="KW-1185">Reference proteome</keyword>
<dbReference type="HOGENOM" id="CLU_1745992_0_0_10"/>
<organism evidence="1 2">
    <name type="scientific">Bacteroides fluxus YIT 12057</name>
    <dbReference type="NCBI Taxonomy" id="763034"/>
    <lineage>
        <taxon>Bacteria</taxon>
        <taxon>Pseudomonadati</taxon>
        <taxon>Bacteroidota</taxon>
        <taxon>Bacteroidia</taxon>
        <taxon>Bacteroidales</taxon>
        <taxon>Bacteroidaceae</taxon>
        <taxon>Bacteroides</taxon>
    </lineage>
</organism>
<dbReference type="EMBL" id="AFBN01000115">
    <property type="protein sequence ID" value="EGF49346.1"/>
    <property type="molecule type" value="Genomic_DNA"/>
</dbReference>
<name>F3PYS6_9BACE</name>
<evidence type="ECO:0000313" key="1">
    <source>
        <dbReference type="EMBL" id="EGF49346.1"/>
    </source>
</evidence>
<sequence>MKDKKTGTPVAYIVMQDNIYCYGGYIYWRFLYKFIPSRPECQISLWLSQVLYQQGHFTRSEATAVAVIAHGSQLGLQRLVQPDPGRKGTDGVGHTVSRVVKHGKLFLRVGADMEGTEVFFFRFSLFFFCFHDCYMINYSIKIVIISAIS</sequence>
<proteinExistence type="predicted"/>
<dbReference type="AlphaFoldDB" id="F3PYS6"/>
<evidence type="ECO:0000313" key="2">
    <source>
        <dbReference type="Proteomes" id="UP000003416"/>
    </source>
</evidence>
<protein>
    <submittedName>
        <fullName evidence="1">Uncharacterized protein</fullName>
    </submittedName>
</protein>
<accession>F3PYS6</accession>
<comment type="caution">
    <text evidence="1">The sequence shown here is derived from an EMBL/GenBank/DDBJ whole genome shotgun (WGS) entry which is preliminary data.</text>
</comment>
<gene>
    <name evidence="1" type="ORF">HMPREF9446_03982</name>
</gene>